<evidence type="ECO:0000313" key="7">
    <source>
        <dbReference type="EMBL" id="OOZ37810.1"/>
    </source>
</evidence>
<sequence length="273" mass="29352">MPDIHPTAIIEEGATLHDTVQVGPYSIIEAGAVIGEGCVIESGVRIFGLIRLGKNNRVYHGATLGCEPQDLSFTPEKSTPLTFGDDNHIKEGVNFSRGVKTEAGSVVGNGNYFMCGFHAGHDIIFGDNNVFGPNSTIGGHAEVGDRAFISALVGIHQFCRVGDNAMLGGVLKIAKDVPPYTMVDGSPARVCGLNVVGLRRSDFRAEARSAIKRAYKVIYHSDLNTSQALAELKRGTMTPETEKIVRFFEQSERGVITHRTIKSKTKPAEAGPE</sequence>
<dbReference type="PANTHER" id="PTHR43480">
    <property type="entry name" value="ACYL-[ACYL-CARRIER-PROTEIN]--UDP-N-ACETYLGLUCOSAMINE O-ACYLTRANSFERASE"/>
    <property type="match status" value="1"/>
</dbReference>
<dbReference type="AlphaFoldDB" id="A0A1T2KYH4"/>
<evidence type="ECO:0000256" key="3">
    <source>
        <dbReference type="ARBA" id="ARBA00022679"/>
    </source>
</evidence>
<dbReference type="InterPro" id="IPR010137">
    <property type="entry name" value="Lipid_A_LpxA"/>
</dbReference>
<dbReference type="CDD" id="cd03351">
    <property type="entry name" value="LbH_UDP-GlcNAc_AT"/>
    <property type="match status" value="1"/>
</dbReference>
<accession>A0A1T2KYH4</accession>
<dbReference type="Gene3D" id="2.160.10.10">
    <property type="entry name" value="Hexapeptide repeat proteins"/>
    <property type="match status" value="1"/>
</dbReference>
<evidence type="ECO:0000256" key="2">
    <source>
        <dbReference type="ARBA" id="ARBA00022556"/>
    </source>
</evidence>
<evidence type="ECO:0000256" key="4">
    <source>
        <dbReference type="ARBA" id="ARBA00023098"/>
    </source>
</evidence>
<dbReference type="NCBIfam" id="TIGR01852">
    <property type="entry name" value="lipid_A_lpxA"/>
    <property type="match status" value="1"/>
</dbReference>
<evidence type="ECO:0000256" key="1">
    <source>
        <dbReference type="ARBA" id="ARBA00022516"/>
    </source>
</evidence>
<dbReference type="PANTHER" id="PTHR43480:SF1">
    <property type="entry name" value="ACYL-[ACYL-CARRIER-PROTEIN]--UDP-N-ACETYLGLUCOSAMINE O-ACYLTRANSFERASE, MITOCHONDRIAL-RELATED"/>
    <property type="match status" value="1"/>
</dbReference>
<dbReference type="RefSeq" id="WP_078485607.1">
    <property type="nucleotide sequence ID" value="NZ_MPRJ01000002.1"/>
</dbReference>
<organism evidence="7 8">
    <name type="scientific">Solemya velesiana gill symbiont</name>
    <dbReference type="NCBI Taxonomy" id="1918948"/>
    <lineage>
        <taxon>Bacteria</taxon>
        <taxon>Pseudomonadati</taxon>
        <taxon>Pseudomonadota</taxon>
        <taxon>Gammaproteobacteria</taxon>
        <taxon>sulfur-oxidizing symbionts</taxon>
    </lineage>
</organism>
<keyword evidence="5 7" id="KW-0012">Acyltransferase</keyword>
<keyword evidence="8" id="KW-1185">Reference proteome</keyword>
<evidence type="ECO:0000259" key="6">
    <source>
        <dbReference type="Pfam" id="PF13720"/>
    </source>
</evidence>
<dbReference type="Pfam" id="PF13720">
    <property type="entry name" value="Acetyltransf_11"/>
    <property type="match status" value="1"/>
</dbReference>
<dbReference type="InterPro" id="IPR037157">
    <property type="entry name" value="Acetyltransf_C_sf"/>
</dbReference>
<dbReference type="GO" id="GO:0009245">
    <property type="term" value="P:lipid A biosynthetic process"/>
    <property type="evidence" value="ECO:0007669"/>
    <property type="project" value="UniProtKB-KW"/>
</dbReference>
<protein>
    <submittedName>
        <fullName evidence="7">Acyl-[acyl-carrier-protein]--UDP-N-acetylglucosamine O-acyltransferase</fullName>
    </submittedName>
</protein>
<dbReference type="Gene3D" id="1.20.1180.10">
    <property type="entry name" value="Udp N-acetylglucosamine O-acyltransferase, C-terminal domain"/>
    <property type="match status" value="1"/>
</dbReference>
<dbReference type="InterPro" id="IPR011004">
    <property type="entry name" value="Trimer_LpxA-like_sf"/>
</dbReference>
<feature type="domain" description="UDP N-acetylglucosamine O-acyltransferase C-terminal" evidence="6">
    <location>
        <begin position="176"/>
        <end position="256"/>
    </location>
</feature>
<dbReference type="NCBIfam" id="NF003657">
    <property type="entry name" value="PRK05289.1"/>
    <property type="match status" value="1"/>
</dbReference>
<keyword evidence="4" id="KW-0443">Lipid metabolism</keyword>
<dbReference type="PIRSF" id="PIRSF000456">
    <property type="entry name" value="UDP-GlcNAc_acltr"/>
    <property type="match status" value="1"/>
</dbReference>
<proteinExistence type="predicted"/>
<name>A0A1T2KYH4_9GAMM</name>
<dbReference type="Pfam" id="PF00132">
    <property type="entry name" value="Hexapep"/>
    <property type="match status" value="1"/>
</dbReference>
<dbReference type="Proteomes" id="UP000190896">
    <property type="component" value="Unassembled WGS sequence"/>
</dbReference>
<gene>
    <name evidence="7" type="ORF">BOW51_00665</name>
</gene>
<evidence type="ECO:0000313" key="8">
    <source>
        <dbReference type="Proteomes" id="UP000190896"/>
    </source>
</evidence>
<comment type="caution">
    <text evidence="7">The sequence shown here is derived from an EMBL/GenBank/DDBJ whole genome shotgun (WGS) entry which is preliminary data.</text>
</comment>
<dbReference type="GO" id="GO:0008780">
    <property type="term" value="F:acyl-[acyl-carrier-protein]-UDP-N-acetylglucosamine O-acyltransferase activity"/>
    <property type="evidence" value="ECO:0007669"/>
    <property type="project" value="InterPro"/>
</dbReference>
<dbReference type="OrthoDB" id="9807278at2"/>
<dbReference type="InterPro" id="IPR001451">
    <property type="entry name" value="Hexapep"/>
</dbReference>
<dbReference type="InterPro" id="IPR029098">
    <property type="entry name" value="Acetyltransf_C"/>
</dbReference>
<reference evidence="7 8" key="1">
    <citation type="submission" date="2016-11" db="EMBL/GenBank/DDBJ databases">
        <title>Mixed transmission modes and dynamic genome evolution in an obligate animal-bacterial symbiosis.</title>
        <authorList>
            <person name="Russell S.L."/>
            <person name="Corbett-Detig R.B."/>
            <person name="Cavanaugh C.M."/>
        </authorList>
    </citation>
    <scope>NUCLEOTIDE SEQUENCE [LARGE SCALE GENOMIC DNA]</scope>
    <source>
        <strain evidence="7">Se-Cadez</strain>
    </source>
</reference>
<keyword evidence="1" id="KW-0444">Lipid biosynthesis</keyword>
<dbReference type="GO" id="GO:0016020">
    <property type="term" value="C:membrane"/>
    <property type="evidence" value="ECO:0007669"/>
    <property type="project" value="GOC"/>
</dbReference>
<dbReference type="SUPFAM" id="SSF51161">
    <property type="entry name" value="Trimeric LpxA-like enzymes"/>
    <property type="match status" value="1"/>
</dbReference>
<evidence type="ECO:0000256" key="5">
    <source>
        <dbReference type="ARBA" id="ARBA00023315"/>
    </source>
</evidence>
<keyword evidence="2" id="KW-0441">Lipid A biosynthesis</keyword>
<dbReference type="EMBL" id="MPRJ01000002">
    <property type="protein sequence ID" value="OOZ37810.1"/>
    <property type="molecule type" value="Genomic_DNA"/>
</dbReference>
<keyword evidence="3 7" id="KW-0808">Transferase</keyword>